<name>A0ABY9YT98_9GAMM</name>
<organism evidence="1 2">
    <name type="scientific">Stenotrophomonas oahuensis</name>
    <dbReference type="NCBI Taxonomy" id="3003271"/>
    <lineage>
        <taxon>Bacteria</taxon>
        <taxon>Pseudomonadati</taxon>
        <taxon>Pseudomonadota</taxon>
        <taxon>Gammaproteobacteria</taxon>
        <taxon>Lysobacterales</taxon>
        <taxon>Lysobacteraceae</taxon>
        <taxon>Stenotrophomonas</taxon>
    </lineage>
</organism>
<evidence type="ECO:0000313" key="2">
    <source>
        <dbReference type="Proteomes" id="UP001302072"/>
    </source>
</evidence>
<reference evidence="1 2" key="1">
    <citation type="submission" date="2022-12" db="EMBL/GenBank/DDBJ databases">
        <title>Two new species, Stenotrophomonas aracearum and Stenotrophomonas oahuensis, isolated from Anthurium (Araceae family) in Hawaii.</title>
        <authorList>
            <person name="Chunag S.C."/>
            <person name="Dobhal S."/>
            <person name="Alvarez A."/>
            <person name="Arif M."/>
        </authorList>
    </citation>
    <scope>NUCLEOTIDE SEQUENCE [LARGE SCALE GENOMIC DNA]</scope>
    <source>
        <strain evidence="1 2">A5586</strain>
    </source>
</reference>
<gene>
    <name evidence="1" type="ORF">PDM29_05785</name>
</gene>
<sequence>MLTSLCGTVHAHKINPLQDKYKQDSRAITRGISEPVHEEITQLARACQQAHPGPVASPLVCTDRTVRIKTPEGNKYDSLVRGVWWNDDPNQLLFTKPWKWLAWMDDAENIARSNRNWKGRAATIDASYYLTYRSHYGDLQFIHSMASANGEPARRTQQNILAWAEFTYAAATGSLDMETTINTAAPQQLQPYFSQQSGWTTNYLFAPRYRLKTADHNRLMAAGSLLHMVQDSYSAAHTRRAYDASPSCLAGRVVQFHSYIDQDPKKHATADRRQAWADHTFTAQQDPVNVSATLLAYIAQRAPWETVEAYLRDTVFCVDESAEDAGAGEYLVVSAEGAVP</sequence>
<dbReference type="RefSeq" id="WP_311192920.1">
    <property type="nucleotide sequence ID" value="NZ_CP115541.1"/>
</dbReference>
<evidence type="ECO:0000313" key="1">
    <source>
        <dbReference type="EMBL" id="WNH53790.1"/>
    </source>
</evidence>
<dbReference type="Proteomes" id="UP001302072">
    <property type="component" value="Chromosome"/>
</dbReference>
<protein>
    <recommendedName>
        <fullName evidence="3">Alginate lyase domain-containing protein</fullName>
    </recommendedName>
</protein>
<dbReference type="EMBL" id="CP115541">
    <property type="protein sequence ID" value="WNH53790.1"/>
    <property type="molecule type" value="Genomic_DNA"/>
</dbReference>
<proteinExistence type="predicted"/>
<evidence type="ECO:0008006" key="3">
    <source>
        <dbReference type="Google" id="ProtNLM"/>
    </source>
</evidence>
<keyword evidence="2" id="KW-1185">Reference proteome</keyword>
<accession>A0ABY9YT98</accession>